<dbReference type="InterPro" id="IPR002963">
    <property type="entry name" value="Expansin"/>
</dbReference>
<reference evidence="3" key="1">
    <citation type="journal article" date="2020" name="bioRxiv">
        <title>Comparative genomics of Chlamydomonas.</title>
        <authorList>
            <person name="Craig R.J."/>
            <person name="Hasan A.R."/>
            <person name="Ness R.W."/>
            <person name="Keightley P.D."/>
        </authorList>
    </citation>
    <scope>NUCLEOTIDE SEQUENCE</scope>
    <source>
        <strain evidence="3">CCAP 11/173</strain>
    </source>
</reference>
<evidence type="ECO:0000259" key="2">
    <source>
        <dbReference type="PROSITE" id="PS50842"/>
    </source>
</evidence>
<protein>
    <recommendedName>
        <fullName evidence="2">Expansin-like EG45 domain-containing protein</fullName>
    </recommendedName>
</protein>
<feature type="region of interest" description="Disordered" evidence="1">
    <location>
        <begin position="206"/>
        <end position="227"/>
    </location>
</feature>
<dbReference type="SMART" id="SM00837">
    <property type="entry name" value="DPBB_1"/>
    <property type="match status" value="1"/>
</dbReference>
<dbReference type="Gene3D" id="2.40.40.10">
    <property type="entry name" value="RlpA-like domain"/>
    <property type="match status" value="1"/>
</dbReference>
<name>A0A835TBQ0_9CHLO</name>
<evidence type="ECO:0000313" key="3">
    <source>
        <dbReference type="EMBL" id="KAG2435050.1"/>
    </source>
</evidence>
<dbReference type="InterPro" id="IPR007112">
    <property type="entry name" value="Expansin/allergen_DPBB_dom"/>
</dbReference>
<gene>
    <name evidence="3" type="ORF">HYH02_012047</name>
</gene>
<dbReference type="AlphaFoldDB" id="A0A835TBQ0"/>
<dbReference type="SUPFAM" id="SSF50685">
    <property type="entry name" value="Barwin-like endoglucanases"/>
    <property type="match status" value="1"/>
</dbReference>
<proteinExistence type="predicted"/>
<dbReference type="InterPro" id="IPR036908">
    <property type="entry name" value="RlpA-like_sf"/>
</dbReference>
<dbReference type="Pfam" id="PF03330">
    <property type="entry name" value="DPBB_1"/>
    <property type="match status" value="1"/>
</dbReference>
<dbReference type="PANTHER" id="PTHR31867">
    <property type="entry name" value="EXPANSIN-A15"/>
    <property type="match status" value="1"/>
</dbReference>
<dbReference type="InterPro" id="IPR009009">
    <property type="entry name" value="RlpA-like_DPBB"/>
</dbReference>
<dbReference type="Proteomes" id="UP000613740">
    <property type="component" value="Unassembled WGS sequence"/>
</dbReference>
<dbReference type="PROSITE" id="PS50842">
    <property type="entry name" value="EXPANSIN_EG45"/>
    <property type="match status" value="1"/>
</dbReference>
<feature type="domain" description="Expansin-like EG45" evidence="2">
    <location>
        <begin position="72"/>
        <end position="200"/>
    </location>
</feature>
<dbReference type="OrthoDB" id="5823761at2759"/>
<dbReference type="GO" id="GO:0009664">
    <property type="term" value="P:plant-type cell wall organization"/>
    <property type="evidence" value="ECO:0007669"/>
    <property type="project" value="InterPro"/>
</dbReference>
<evidence type="ECO:0000313" key="4">
    <source>
        <dbReference type="Proteomes" id="UP000613740"/>
    </source>
</evidence>
<dbReference type="EMBL" id="JAEHOD010000054">
    <property type="protein sequence ID" value="KAG2435050.1"/>
    <property type="molecule type" value="Genomic_DNA"/>
</dbReference>
<accession>A0A835TBQ0</accession>
<sequence length="422" mass="47369">MGAEPAGRTGLGIRRAGAALAATIGLLGVLIAPASAGLQHPYGDRRGVNYDWNWRSGRATWFGGSDGWSIHNGSCSYQYIQKDEPLGWDVAALTDVHPEYQDSCGLCYELACDATWTSDSYGQWLDRTQSCFDTGASVVVRIVDVCPCTYPSNAYNNKRWCCGDRDHFDVSVWAFEKLAETRWGAIPIKYRPVPCDYRPYKPAPPVANPTPEVTDGRTGWATPDKTRHTRDWPEYMHDTQTHTNTIFEDNYGEGIHDASWNTQLQPLSDSTRSGALGSPAVCAKVFKGGALAFKGWNGMFQDKKALEFWTYVGYPGWEGKDQKTPDLWVSVSGKKGGCRPTRIISIKPIYMEPTWKPYATNYFWGWQVYLPVFNGWPVESVINNPYDFTGCGGNSVWDLHTVEFRNDGWSDQWVCLDRVRLV</sequence>
<evidence type="ECO:0000256" key="1">
    <source>
        <dbReference type="SAM" id="MobiDB-lite"/>
    </source>
</evidence>
<comment type="caution">
    <text evidence="3">The sequence shown here is derived from an EMBL/GenBank/DDBJ whole genome shotgun (WGS) entry which is preliminary data.</text>
</comment>
<dbReference type="CDD" id="cd22271">
    <property type="entry name" value="DPBB_EXP_N-like"/>
    <property type="match status" value="1"/>
</dbReference>
<organism evidence="3 4">
    <name type="scientific">Chlamydomonas schloesseri</name>
    <dbReference type="NCBI Taxonomy" id="2026947"/>
    <lineage>
        <taxon>Eukaryota</taxon>
        <taxon>Viridiplantae</taxon>
        <taxon>Chlorophyta</taxon>
        <taxon>core chlorophytes</taxon>
        <taxon>Chlorophyceae</taxon>
        <taxon>CS clade</taxon>
        <taxon>Chlamydomonadales</taxon>
        <taxon>Chlamydomonadaceae</taxon>
        <taxon>Chlamydomonas</taxon>
    </lineage>
</organism>
<keyword evidence="4" id="KW-1185">Reference proteome</keyword>